<evidence type="ECO:0000313" key="2">
    <source>
        <dbReference type="EMBL" id="MBY23701.1"/>
    </source>
</evidence>
<evidence type="ECO:0000256" key="1">
    <source>
        <dbReference type="SAM" id="MobiDB-lite"/>
    </source>
</evidence>
<name>A0A2S2P2H6_SCHGA</name>
<organism evidence="2">
    <name type="scientific">Schizaphis graminum</name>
    <name type="common">Green bug aphid</name>
    <dbReference type="NCBI Taxonomy" id="13262"/>
    <lineage>
        <taxon>Eukaryota</taxon>
        <taxon>Metazoa</taxon>
        <taxon>Ecdysozoa</taxon>
        <taxon>Arthropoda</taxon>
        <taxon>Hexapoda</taxon>
        <taxon>Insecta</taxon>
        <taxon>Pterygota</taxon>
        <taxon>Neoptera</taxon>
        <taxon>Paraneoptera</taxon>
        <taxon>Hemiptera</taxon>
        <taxon>Sternorrhyncha</taxon>
        <taxon>Aphidomorpha</taxon>
        <taxon>Aphidoidea</taxon>
        <taxon>Aphididae</taxon>
        <taxon>Aphidini</taxon>
        <taxon>Schizaphis</taxon>
    </lineage>
</organism>
<protein>
    <submittedName>
        <fullName evidence="2">Uncharacterized protein</fullName>
    </submittedName>
</protein>
<reference evidence="2" key="1">
    <citation type="submission" date="2018-04" db="EMBL/GenBank/DDBJ databases">
        <title>Transcriptome of Schizaphis graminum biotype I.</title>
        <authorList>
            <person name="Scully E.D."/>
            <person name="Geib S.M."/>
            <person name="Palmer N.A."/>
            <person name="Koch K."/>
            <person name="Bradshaw J."/>
            <person name="Heng-Moss T."/>
            <person name="Sarath G."/>
        </authorList>
    </citation>
    <scope>NUCLEOTIDE SEQUENCE</scope>
</reference>
<sequence length="170" mass="19671">MWSIVNFTNDNSVSAVPSHWWKNGYCAWPKSSTKNASLLLQRRAIPNKFDYDFFKARKIHTKNPIKTYSEAKERARKAQFTSDLSSAEENYSNSYFNKHNIKKPSSPPVFSDNDDESVNNSLSNSQSDAFQSKINKSIKISSQIMSGTFRHIIMNYIFYYSKLLNLKIFV</sequence>
<feature type="region of interest" description="Disordered" evidence="1">
    <location>
        <begin position="103"/>
        <end position="125"/>
    </location>
</feature>
<accession>A0A2S2P2H6</accession>
<dbReference type="AlphaFoldDB" id="A0A2S2P2H6"/>
<gene>
    <name evidence="2" type="ORF">g.2504</name>
</gene>
<proteinExistence type="predicted"/>
<dbReference type="EMBL" id="GGMR01011082">
    <property type="protein sequence ID" value="MBY23701.1"/>
    <property type="molecule type" value="Transcribed_RNA"/>
</dbReference>